<feature type="domain" description="Translocase of chloroplast 159/132 membrane anchor" evidence="1">
    <location>
        <begin position="277"/>
        <end position="541"/>
    </location>
</feature>
<gene>
    <name evidence="2" type="ORF">PHJA_002714900</name>
</gene>
<dbReference type="Pfam" id="PF11886">
    <property type="entry name" value="TOC159_MAD"/>
    <property type="match status" value="1"/>
</dbReference>
<sequence length="554" mass="61344">MEQSFNNGVLSSVKKLTKKSPPDVVLYVDRLDSQTCDLNDLPILKTVTNSLGPSIWRNTIVTLTHAACDPPDGTNGTPLSYEMLVAQRSHLMHQSISHAVGPGLMNPISLVENQKNGRGEKILPNGQIWRPQLLLLCYSMKILSEAGSIFKSDRKLLDFRARSPPLPYMLSSMLQARPHPKMDDVDSDIDLDELSETDEEQEDEYDGLPPFKPLKKAQIGKLTREQKHAYFEEYDYRVKLLQKKQWREELRRMREIKKDSIDLSDVDAGDDDGAAPVAVPLPDMALPPSFDGDSPAYRYRFLEPGSRFLARPVLDSHGWDHDCGYDGVNLEHALAVNNRFPVSYTVQITKDKKDFNFSLDSSISAKHGKDTSSMVGLDIHSMGKQIAYTVRGETKIKKFRRNKAGGGVFLTFLGENVVPGLKIEDRVTLGKRYVLVGSGGAVGSGKETAYGANIEVQRRESDYPIGEVESTLGVSMVKWRGDWTLGINGLAQFSIGHNSKVGVRAGINNKLSGQISVKTSSSENLALALAAVVPAVISVYKKLWPGADETYSIY</sequence>
<name>A0A830CZ14_9LAMI</name>
<organism evidence="2 3">
    <name type="scientific">Phtheirospermum japonicum</name>
    <dbReference type="NCBI Taxonomy" id="374723"/>
    <lineage>
        <taxon>Eukaryota</taxon>
        <taxon>Viridiplantae</taxon>
        <taxon>Streptophyta</taxon>
        <taxon>Embryophyta</taxon>
        <taxon>Tracheophyta</taxon>
        <taxon>Spermatophyta</taxon>
        <taxon>Magnoliopsida</taxon>
        <taxon>eudicotyledons</taxon>
        <taxon>Gunneridae</taxon>
        <taxon>Pentapetalae</taxon>
        <taxon>asterids</taxon>
        <taxon>lamiids</taxon>
        <taxon>Lamiales</taxon>
        <taxon>Orobanchaceae</taxon>
        <taxon>Orobanchaceae incertae sedis</taxon>
        <taxon>Phtheirospermum</taxon>
    </lineage>
</organism>
<dbReference type="InterPro" id="IPR024283">
    <property type="entry name" value="TOC159_MAD"/>
</dbReference>
<reference evidence="2" key="1">
    <citation type="submission" date="2020-07" db="EMBL/GenBank/DDBJ databases">
        <title>Ethylene signaling mediates host invasion by parasitic plants.</title>
        <authorList>
            <person name="Yoshida S."/>
        </authorList>
    </citation>
    <scope>NUCLEOTIDE SEQUENCE</scope>
    <source>
        <strain evidence="2">Okayama</strain>
    </source>
</reference>
<accession>A0A830CZ14</accession>
<dbReference type="EMBL" id="BMAC01001111">
    <property type="protein sequence ID" value="GFQ05708.1"/>
    <property type="molecule type" value="Genomic_DNA"/>
</dbReference>
<evidence type="ECO:0000259" key="1">
    <source>
        <dbReference type="Pfam" id="PF11886"/>
    </source>
</evidence>
<dbReference type="GO" id="GO:0005525">
    <property type="term" value="F:GTP binding"/>
    <property type="evidence" value="ECO:0007669"/>
    <property type="project" value="InterPro"/>
</dbReference>
<dbReference type="AlphaFoldDB" id="A0A830CZ14"/>
<comment type="caution">
    <text evidence="2">The sequence shown here is derived from an EMBL/GenBank/DDBJ whole genome shotgun (WGS) entry which is preliminary data.</text>
</comment>
<dbReference type="GO" id="GO:0009707">
    <property type="term" value="C:chloroplast outer membrane"/>
    <property type="evidence" value="ECO:0007669"/>
    <property type="project" value="InterPro"/>
</dbReference>
<evidence type="ECO:0000313" key="2">
    <source>
        <dbReference type="EMBL" id="GFQ05708.1"/>
    </source>
</evidence>
<dbReference type="InterPro" id="IPR027417">
    <property type="entry name" value="P-loop_NTPase"/>
</dbReference>
<evidence type="ECO:0000313" key="3">
    <source>
        <dbReference type="Proteomes" id="UP000653305"/>
    </source>
</evidence>
<dbReference type="InterPro" id="IPR005690">
    <property type="entry name" value="Toc86_159"/>
</dbReference>
<proteinExistence type="predicted"/>
<keyword evidence="3" id="KW-1185">Reference proteome</keyword>
<dbReference type="Proteomes" id="UP000653305">
    <property type="component" value="Unassembled WGS sequence"/>
</dbReference>
<dbReference type="NCBIfam" id="TIGR00993">
    <property type="entry name" value="3a0901s04IAP86"/>
    <property type="match status" value="1"/>
</dbReference>
<dbReference type="Gene3D" id="3.40.50.300">
    <property type="entry name" value="P-loop containing nucleotide triphosphate hydrolases"/>
    <property type="match status" value="1"/>
</dbReference>
<dbReference type="GO" id="GO:0045036">
    <property type="term" value="P:protein targeting to chloroplast"/>
    <property type="evidence" value="ECO:0007669"/>
    <property type="project" value="InterPro"/>
</dbReference>
<protein>
    <submittedName>
        <fullName evidence="2">Translocase of chloroplast 159 chloroplastic</fullName>
    </submittedName>
</protein>
<dbReference type="OrthoDB" id="8954335at2759"/>
<dbReference type="GO" id="GO:0003924">
    <property type="term" value="F:GTPase activity"/>
    <property type="evidence" value="ECO:0007669"/>
    <property type="project" value="InterPro"/>
</dbReference>